<accession>A0A7Y9ETY3</accession>
<dbReference type="Proteomes" id="UP000552045">
    <property type="component" value="Unassembled WGS sequence"/>
</dbReference>
<sequence length="204" mass="23422">MMPKGNRARQQPLVAPKFHHTTFTTKKLDRMVEWYSTVVGLRPVFHGEGGAWLTNDEANHRIALLAPPNLKDPEDKGHTTGLHHTAFEYPDFDAWLNNYIRLRDLGILPFLQLDHGMTVSLYYQDPDGNGVEIQVDAFGDWSESSAFMFYSIEFANDPVGEHFDAEQMVEAREGGLSFEEIHRRARAGEYRPEIIPEIYLPELY</sequence>
<dbReference type="PROSITE" id="PS51819">
    <property type="entry name" value="VOC"/>
    <property type="match status" value="1"/>
</dbReference>
<protein>
    <submittedName>
        <fullName evidence="2">Catechol-2,3-dioxygenase</fullName>
    </submittedName>
</protein>
<dbReference type="SUPFAM" id="SSF54593">
    <property type="entry name" value="Glyoxalase/Bleomycin resistance protein/Dihydroxybiphenyl dioxygenase"/>
    <property type="match status" value="1"/>
</dbReference>
<evidence type="ECO:0000313" key="3">
    <source>
        <dbReference type="Proteomes" id="UP000552045"/>
    </source>
</evidence>
<comment type="caution">
    <text evidence="2">The sequence shown here is derived from an EMBL/GenBank/DDBJ whole genome shotgun (WGS) entry which is preliminary data.</text>
</comment>
<keyword evidence="3" id="KW-1185">Reference proteome</keyword>
<organism evidence="2 3">
    <name type="scientific">Microbacterium pseudoresistens</name>
    <dbReference type="NCBI Taxonomy" id="640634"/>
    <lineage>
        <taxon>Bacteria</taxon>
        <taxon>Bacillati</taxon>
        <taxon>Actinomycetota</taxon>
        <taxon>Actinomycetes</taxon>
        <taxon>Micrococcales</taxon>
        <taxon>Microbacteriaceae</taxon>
        <taxon>Microbacterium</taxon>
    </lineage>
</organism>
<gene>
    <name evidence="2" type="ORF">BKA02_000923</name>
</gene>
<dbReference type="GO" id="GO:0051213">
    <property type="term" value="F:dioxygenase activity"/>
    <property type="evidence" value="ECO:0007669"/>
    <property type="project" value="UniProtKB-KW"/>
</dbReference>
<dbReference type="InterPro" id="IPR029068">
    <property type="entry name" value="Glyas_Bleomycin-R_OHBP_Dase"/>
</dbReference>
<keyword evidence="2" id="KW-0223">Dioxygenase</keyword>
<evidence type="ECO:0000313" key="2">
    <source>
        <dbReference type="EMBL" id="NYD53868.1"/>
    </source>
</evidence>
<dbReference type="Gene3D" id="3.10.180.10">
    <property type="entry name" value="2,3-Dihydroxybiphenyl 1,2-Dioxygenase, domain 1"/>
    <property type="match status" value="1"/>
</dbReference>
<dbReference type="InterPro" id="IPR037523">
    <property type="entry name" value="VOC_core"/>
</dbReference>
<name>A0A7Y9ETY3_9MICO</name>
<evidence type="ECO:0000259" key="1">
    <source>
        <dbReference type="PROSITE" id="PS51819"/>
    </source>
</evidence>
<dbReference type="EMBL" id="JACCBH010000001">
    <property type="protein sequence ID" value="NYD53868.1"/>
    <property type="molecule type" value="Genomic_DNA"/>
</dbReference>
<dbReference type="Pfam" id="PF00903">
    <property type="entry name" value="Glyoxalase"/>
    <property type="match status" value="1"/>
</dbReference>
<proteinExistence type="predicted"/>
<reference evidence="2 3" key="1">
    <citation type="submission" date="2020-07" db="EMBL/GenBank/DDBJ databases">
        <title>Sequencing the genomes of 1000 actinobacteria strains.</title>
        <authorList>
            <person name="Klenk H.-P."/>
        </authorList>
    </citation>
    <scope>NUCLEOTIDE SEQUENCE [LARGE SCALE GENOMIC DNA]</scope>
    <source>
        <strain evidence="2 3">DSM 22185</strain>
    </source>
</reference>
<keyword evidence="2" id="KW-0560">Oxidoreductase</keyword>
<dbReference type="InterPro" id="IPR004360">
    <property type="entry name" value="Glyas_Fos-R_dOase_dom"/>
</dbReference>
<dbReference type="AlphaFoldDB" id="A0A7Y9ETY3"/>
<feature type="domain" description="VOC" evidence="1">
    <location>
        <begin position="17"/>
        <end position="136"/>
    </location>
</feature>
<dbReference type="PANTHER" id="PTHR43279">
    <property type="entry name" value="CATECHOL-2,3-DIOXYGENASE"/>
    <property type="match status" value="1"/>
</dbReference>
<dbReference type="PANTHER" id="PTHR43279:SF1">
    <property type="entry name" value="CATECHOL-2,3-DIOXYGENASE"/>
    <property type="match status" value="1"/>
</dbReference>